<organism evidence="3">
    <name type="scientific">Angiostrongylus costaricensis</name>
    <name type="common">Nematode worm</name>
    <dbReference type="NCBI Taxonomy" id="334426"/>
    <lineage>
        <taxon>Eukaryota</taxon>
        <taxon>Metazoa</taxon>
        <taxon>Ecdysozoa</taxon>
        <taxon>Nematoda</taxon>
        <taxon>Chromadorea</taxon>
        <taxon>Rhabditida</taxon>
        <taxon>Rhabditina</taxon>
        <taxon>Rhabditomorpha</taxon>
        <taxon>Strongyloidea</taxon>
        <taxon>Metastrongylidae</taxon>
        <taxon>Angiostrongylus</taxon>
    </lineage>
</organism>
<reference evidence="1 2" key="2">
    <citation type="submission" date="2018-11" db="EMBL/GenBank/DDBJ databases">
        <authorList>
            <consortium name="Pathogen Informatics"/>
        </authorList>
    </citation>
    <scope>NUCLEOTIDE SEQUENCE [LARGE SCALE GENOMIC DNA]</scope>
    <source>
        <strain evidence="1 2">Costa Rica</strain>
    </source>
</reference>
<dbReference type="EMBL" id="UYYA01000501">
    <property type="protein sequence ID" value="VDM54051.1"/>
    <property type="molecule type" value="Genomic_DNA"/>
</dbReference>
<keyword evidence="2" id="KW-1185">Reference proteome</keyword>
<reference evidence="3" key="1">
    <citation type="submission" date="2017-02" db="UniProtKB">
        <authorList>
            <consortium name="WormBaseParasite"/>
        </authorList>
    </citation>
    <scope>IDENTIFICATION</scope>
</reference>
<sequence>MFMKNGLATHALFMINESIISECSGCACLGQEMNLAYDLPPEVSTKETSGLTNLQEHQGCSEENKGHGTHWATLARDGGKCKIYLRPLWSLDDQLEYR</sequence>
<dbReference type="WBParaSite" id="ACOC_0000246501-mRNA-1">
    <property type="protein sequence ID" value="ACOC_0000246501-mRNA-1"/>
    <property type="gene ID" value="ACOC_0000246501"/>
</dbReference>
<accession>A0A0R3PEG9</accession>
<evidence type="ECO:0000313" key="1">
    <source>
        <dbReference type="EMBL" id="VDM54051.1"/>
    </source>
</evidence>
<proteinExistence type="predicted"/>
<protein>
    <submittedName>
        <fullName evidence="1 3">Uncharacterized protein</fullName>
    </submittedName>
</protein>
<gene>
    <name evidence="1" type="ORF">ACOC_LOCUS2466</name>
</gene>
<name>A0A0R3PEG9_ANGCS</name>
<dbReference type="Proteomes" id="UP000267027">
    <property type="component" value="Unassembled WGS sequence"/>
</dbReference>
<evidence type="ECO:0000313" key="2">
    <source>
        <dbReference type="Proteomes" id="UP000267027"/>
    </source>
</evidence>
<dbReference type="AlphaFoldDB" id="A0A0R3PEG9"/>
<evidence type="ECO:0000313" key="3">
    <source>
        <dbReference type="WBParaSite" id="ACOC_0000246501-mRNA-1"/>
    </source>
</evidence>